<sequence length="836" mass="92416">MTSRISPIFGFLIAGLLAISLVTLKSSEGGETSPDATTSKQSFELRVVDFEGRPVPNAAVEVRCRPKLERDQVVIGEFKKVNAYGTNLTADSHGVLRIEAEPLAQNLSFSIKAKGFAPYWAEFDQDQDSLPASFTASIEPAWTVGGVVLDAGGRPVVGAEVRPSIRFRKRPGDLNSLGVGTSIKTDEDGRWQYGHVPVSKADVYVTVNHDDYQAQRGNLSRGEFESTSDQPSMGKLTLTQGYTLAGIVRDPEGNPIENATVRTKFLNEIREAKTDEYGRYQLTGCEENLTRVVVFAKGRALEMKEVRIRPEMDPVDFVLPPGGHVKLRVVDADGKGLAKARIFLQRWRGHVDYFEFDHVHCYTDENGIWEWNEAPLDAFQADICRRGGMQLVKQVIVAGDEEHVFRPPPLLVITGRVLDAESGEPVTRYRVTPGRRNDDPRIGFDWYEREAYTAKTSNYRVEFNRSGDQHLVRIEAEGYRVAQSREFASNEGEVTYDLKLQKATSITGQIVDAHGEPASHARIAVADEHAQIVIRDGEIRDSSTYTKRLDADAVGNFSLPARDQPFHLVIIHDQGHAFVFSESIKTDGTIRLNPWASIEGQFRVGAKPAANVRLSISGGTFRPVQGDAGRVYADATATTDEHGRYRHAKVFDGRGSVGREIIMMVDDGATEVTSSQQVPFTAAPGEDLTVDIGGVGRPVTGQLLAPVGNRDTIAWSLAMIDVKQQLVSPIPPVDRQALMQQPGKWEAWLRTPPGLNYLASHQRYQNQRNVLIRYRATVARNGSFRIDDMPAGDYELTARLGQGQNGSIRGYKFSIPPMENSRADEALDLGGIQLED</sequence>
<dbReference type="AlphaFoldDB" id="A0A5C5YGH6"/>
<keyword evidence="1" id="KW-0560">Oxidoreductase</keyword>
<dbReference type="OrthoDB" id="279966at2"/>
<protein>
    <submittedName>
        <fullName evidence="1">Dioxygenase</fullName>
    </submittedName>
</protein>
<name>A0A5C5YGH6_9BACT</name>
<accession>A0A5C5YGH6</accession>
<dbReference type="EMBL" id="SJPK01000002">
    <property type="protein sequence ID" value="TWT74099.1"/>
    <property type="molecule type" value="Genomic_DNA"/>
</dbReference>
<gene>
    <name evidence="1" type="ORF">CA85_09850</name>
</gene>
<dbReference type="RefSeq" id="WP_146390144.1">
    <property type="nucleotide sequence ID" value="NZ_SJPK01000002.1"/>
</dbReference>
<dbReference type="Proteomes" id="UP000318053">
    <property type="component" value="Unassembled WGS sequence"/>
</dbReference>
<dbReference type="Pfam" id="PF13620">
    <property type="entry name" value="CarboxypepD_reg"/>
    <property type="match status" value="1"/>
</dbReference>
<dbReference type="SUPFAM" id="SSF49464">
    <property type="entry name" value="Carboxypeptidase regulatory domain-like"/>
    <property type="match status" value="1"/>
</dbReference>
<dbReference type="Gene3D" id="2.60.40.1120">
    <property type="entry name" value="Carboxypeptidase-like, regulatory domain"/>
    <property type="match status" value="1"/>
</dbReference>
<proteinExistence type="predicted"/>
<keyword evidence="1" id="KW-0223">Dioxygenase</keyword>
<reference evidence="1 2" key="1">
    <citation type="submission" date="2019-02" db="EMBL/GenBank/DDBJ databases">
        <title>Deep-cultivation of Planctomycetes and their phenomic and genomic characterization uncovers novel biology.</title>
        <authorList>
            <person name="Wiegand S."/>
            <person name="Jogler M."/>
            <person name="Boedeker C."/>
            <person name="Pinto D."/>
            <person name="Vollmers J."/>
            <person name="Rivas-Marin E."/>
            <person name="Kohn T."/>
            <person name="Peeters S.H."/>
            <person name="Heuer A."/>
            <person name="Rast P."/>
            <person name="Oberbeckmann S."/>
            <person name="Bunk B."/>
            <person name="Jeske O."/>
            <person name="Meyerdierks A."/>
            <person name="Storesund J.E."/>
            <person name="Kallscheuer N."/>
            <person name="Luecker S."/>
            <person name="Lage O.M."/>
            <person name="Pohl T."/>
            <person name="Merkel B.J."/>
            <person name="Hornburger P."/>
            <person name="Mueller R.-W."/>
            <person name="Bruemmer F."/>
            <person name="Labrenz M."/>
            <person name="Spormann A.M."/>
            <person name="Op Den Camp H."/>
            <person name="Overmann J."/>
            <person name="Amann R."/>
            <person name="Jetten M.S.M."/>
            <person name="Mascher T."/>
            <person name="Medema M.H."/>
            <person name="Devos D.P."/>
            <person name="Kaster A.-K."/>
            <person name="Ovreas L."/>
            <person name="Rohde M."/>
            <person name="Galperin M.Y."/>
            <person name="Jogler C."/>
        </authorList>
    </citation>
    <scope>NUCLEOTIDE SEQUENCE [LARGE SCALE GENOMIC DNA]</scope>
    <source>
        <strain evidence="1 2">CA85</strain>
    </source>
</reference>
<evidence type="ECO:0000313" key="2">
    <source>
        <dbReference type="Proteomes" id="UP000318053"/>
    </source>
</evidence>
<organism evidence="1 2">
    <name type="scientific">Allorhodopirellula solitaria</name>
    <dbReference type="NCBI Taxonomy" id="2527987"/>
    <lineage>
        <taxon>Bacteria</taxon>
        <taxon>Pseudomonadati</taxon>
        <taxon>Planctomycetota</taxon>
        <taxon>Planctomycetia</taxon>
        <taxon>Pirellulales</taxon>
        <taxon>Pirellulaceae</taxon>
        <taxon>Allorhodopirellula</taxon>
    </lineage>
</organism>
<evidence type="ECO:0000313" key="1">
    <source>
        <dbReference type="EMBL" id="TWT74099.1"/>
    </source>
</evidence>
<comment type="caution">
    <text evidence="1">The sequence shown here is derived from an EMBL/GenBank/DDBJ whole genome shotgun (WGS) entry which is preliminary data.</text>
</comment>
<dbReference type="GO" id="GO:0051213">
    <property type="term" value="F:dioxygenase activity"/>
    <property type="evidence" value="ECO:0007669"/>
    <property type="project" value="UniProtKB-KW"/>
</dbReference>
<keyword evidence="2" id="KW-1185">Reference proteome</keyword>
<dbReference type="InterPro" id="IPR008969">
    <property type="entry name" value="CarboxyPept-like_regulatory"/>
</dbReference>